<evidence type="ECO:0000313" key="2">
    <source>
        <dbReference type="EMBL" id="KYN12517.1"/>
    </source>
</evidence>
<dbReference type="PROSITE" id="PS50297">
    <property type="entry name" value="ANK_REP_REGION"/>
    <property type="match status" value="2"/>
</dbReference>
<dbReference type="InterPro" id="IPR002110">
    <property type="entry name" value="Ankyrin_rpt"/>
</dbReference>
<evidence type="ECO:0000313" key="3">
    <source>
        <dbReference type="Proteomes" id="UP000078492"/>
    </source>
</evidence>
<organism evidence="2 3">
    <name type="scientific">Trachymyrmex cornetzi</name>
    <dbReference type="NCBI Taxonomy" id="471704"/>
    <lineage>
        <taxon>Eukaryota</taxon>
        <taxon>Metazoa</taxon>
        <taxon>Ecdysozoa</taxon>
        <taxon>Arthropoda</taxon>
        <taxon>Hexapoda</taxon>
        <taxon>Insecta</taxon>
        <taxon>Pterygota</taxon>
        <taxon>Neoptera</taxon>
        <taxon>Endopterygota</taxon>
        <taxon>Hymenoptera</taxon>
        <taxon>Apocrita</taxon>
        <taxon>Aculeata</taxon>
        <taxon>Formicoidea</taxon>
        <taxon>Formicidae</taxon>
        <taxon>Myrmicinae</taxon>
        <taxon>Trachymyrmex</taxon>
    </lineage>
</organism>
<proteinExistence type="predicted"/>
<feature type="repeat" description="ANK" evidence="1">
    <location>
        <begin position="321"/>
        <end position="353"/>
    </location>
</feature>
<dbReference type="Gene3D" id="1.25.40.20">
    <property type="entry name" value="Ankyrin repeat-containing domain"/>
    <property type="match status" value="2"/>
</dbReference>
<reference evidence="2 3" key="1">
    <citation type="submission" date="2015-09" db="EMBL/GenBank/DDBJ databases">
        <title>Trachymyrmex cornetzi WGS genome.</title>
        <authorList>
            <person name="Nygaard S."/>
            <person name="Hu H."/>
            <person name="Boomsma J."/>
            <person name="Zhang G."/>
        </authorList>
    </citation>
    <scope>NUCLEOTIDE SEQUENCE [LARGE SCALE GENOMIC DNA]</scope>
    <source>
        <strain evidence="2">Tcor2-1</strain>
        <tissue evidence="2">Whole body</tissue>
    </source>
</reference>
<keyword evidence="1" id="KW-0040">ANK repeat</keyword>
<evidence type="ECO:0000256" key="1">
    <source>
        <dbReference type="PROSITE-ProRule" id="PRU00023"/>
    </source>
</evidence>
<dbReference type="SMART" id="SM00248">
    <property type="entry name" value="ANK"/>
    <property type="match status" value="3"/>
</dbReference>
<sequence length="443" mass="49154">MDHVADSRGREAMLPDHSGISSSVACCNVNLTSVDSGVETGNDSNDSSIVQQEGQQQQVVASQVISNCVTAIPSESQLVNNCVTAIPSESQLINNCVTAIPSESQLINNCVTAIPSESQLINTCSTAIPSESQLIKNGITAFPVNSQLMSDGADPNLIGEFPSLHMYDWPSLMHPLFVSDESRRTSPEVTVMLQKNRLLKINAETLEIIRNKHKISELSTSSDIYRPKIRVRVLRTWRKNMNTQAVAWNDLQTERIQRRMRLAATTNNVSLMKRLLEFGVSPNNHDDHGRTPLHISACRGYTEIVRLLLENGADPNQRDCIGNTPLHLATVNSKLSVVTLLLTAGTDVLALDSYGYNPLQLAKTKLRILQRNFNSEDMLEIKEEMHNVINMLMAYLQKQKNMREQVETLSNFCSRLSLSNTSDQVQDNVKDLLANINALSITD</sequence>
<accession>A0A195DI55</accession>
<gene>
    <name evidence="2" type="ORF">ALC57_15244</name>
</gene>
<dbReference type="EMBL" id="KQ980824">
    <property type="protein sequence ID" value="KYN12517.1"/>
    <property type="molecule type" value="Genomic_DNA"/>
</dbReference>
<feature type="repeat" description="ANK" evidence="1">
    <location>
        <begin position="288"/>
        <end position="320"/>
    </location>
</feature>
<keyword evidence="3" id="KW-1185">Reference proteome</keyword>
<dbReference type="OrthoDB" id="496981at2759"/>
<dbReference type="Pfam" id="PF12796">
    <property type="entry name" value="Ank_2"/>
    <property type="match status" value="1"/>
</dbReference>
<dbReference type="KEGG" id="tcz:108767260"/>
<dbReference type="SUPFAM" id="SSF48403">
    <property type="entry name" value="Ankyrin repeat"/>
    <property type="match status" value="1"/>
</dbReference>
<dbReference type="InterPro" id="IPR039323">
    <property type="entry name" value="ANKRD_45/46/60"/>
</dbReference>
<dbReference type="PANTHER" id="PTHR22677">
    <property type="entry name" value="ANKYRIN REPEAT DOMAIN-CONTAINING PROTEIN 60"/>
    <property type="match status" value="1"/>
</dbReference>
<dbReference type="AlphaFoldDB" id="A0A195DI55"/>
<name>A0A195DI55_9HYME</name>
<protein>
    <submittedName>
        <fullName evidence="2">Ankyrin repeat domain-containing protein 54</fullName>
    </submittedName>
</protein>
<dbReference type="PROSITE" id="PS50088">
    <property type="entry name" value="ANK_REPEAT"/>
    <property type="match status" value="2"/>
</dbReference>
<dbReference type="InterPro" id="IPR036770">
    <property type="entry name" value="Ankyrin_rpt-contain_sf"/>
</dbReference>
<dbReference type="PANTHER" id="PTHR22677:SF4">
    <property type="entry name" value="USHER SYNDROME TYPE-1G PROTEIN-LIKE PROTEIN"/>
    <property type="match status" value="1"/>
</dbReference>
<dbReference type="Proteomes" id="UP000078492">
    <property type="component" value="Unassembled WGS sequence"/>
</dbReference>
<dbReference type="PRINTS" id="PR01415">
    <property type="entry name" value="ANKYRIN"/>
</dbReference>
<dbReference type="STRING" id="471704.A0A195DI55"/>